<evidence type="ECO:0000256" key="2">
    <source>
        <dbReference type="ARBA" id="ARBA00009466"/>
    </source>
</evidence>
<dbReference type="Pfam" id="PF18784">
    <property type="entry name" value="CRM1_repeat_2"/>
    <property type="match status" value="1"/>
</dbReference>
<reference evidence="8" key="1">
    <citation type="submission" date="2021-01" db="EMBL/GenBank/DDBJ databases">
        <authorList>
            <person name="Corre E."/>
            <person name="Pelletier E."/>
            <person name="Niang G."/>
            <person name="Scheremetjew M."/>
            <person name="Finn R."/>
            <person name="Kale V."/>
            <person name="Holt S."/>
            <person name="Cochrane G."/>
            <person name="Meng A."/>
            <person name="Brown T."/>
            <person name="Cohen L."/>
        </authorList>
    </citation>
    <scope>NUCLEOTIDE SEQUENCE</scope>
    <source>
        <strain evidence="8">CCMP1594</strain>
    </source>
</reference>
<name>A0A7S4GHU4_9EUGL</name>
<dbReference type="FunFam" id="1.25.10.10:FF:000022">
    <property type="entry name" value="protein EXPORTIN 1A"/>
    <property type="match status" value="1"/>
</dbReference>
<dbReference type="Gene3D" id="1.25.10.10">
    <property type="entry name" value="Leucine-rich Repeat Variant"/>
    <property type="match status" value="1"/>
</dbReference>
<dbReference type="InterPro" id="IPR041235">
    <property type="entry name" value="Exp1_repeat_2"/>
</dbReference>
<dbReference type="InterPro" id="IPR045065">
    <property type="entry name" value="XPO1/5"/>
</dbReference>
<dbReference type="GO" id="GO:0005634">
    <property type="term" value="C:nucleus"/>
    <property type="evidence" value="ECO:0007669"/>
    <property type="project" value="UniProtKB-SubCell"/>
</dbReference>
<accession>A0A7S4GHU4</accession>
<dbReference type="InterPro" id="IPR011989">
    <property type="entry name" value="ARM-like"/>
</dbReference>
<evidence type="ECO:0000256" key="4">
    <source>
        <dbReference type="ARBA" id="ARBA00022927"/>
    </source>
</evidence>
<dbReference type="GO" id="GO:0000055">
    <property type="term" value="P:ribosomal large subunit export from nucleus"/>
    <property type="evidence" value="ECO:0007669"/>
    <property type="project" value="TreeGrafter"/>
</dbReference>
<dbReference type="Pfam" id="PF18787">
    <property type="entry name" value="CRM1_repeat_3"/>
    <property type="match status" value="1"/>
</dbReference>
<dbReference type="InterPro" id="IPR014877">
    <property type="entry name" value="XPO1_C_dom"/>
</dbReference>
<evidence type="ECO:0000259" key="7">
    <source>
        <dbReference type="PROSITE" id="PS50166"/>
    </source>
</evidence>
<dbReference type="InterPro" id="IPR041123">
    <property type="entry name" value="CRM1_repeat"/>
</dbReference>
<dbReference type="PANTHER" id="PTHR11223">
    <property type="entry name" value="EXPORTIN 1/5"/>
    <property type="match status" value="1"/>
</dbReference>
<dbReference type="SMART" id="SM00913">
    <property type="entry name" value="IBN_N"/>
    <property type="match status" value="1"/>
</dbReference>
<comment type="subcellular location">
    <subcellularLocation>
        <location evidence="1">Nucleus</location>
    </subcellularLocation>
</comment>
<keyword evidence="4" id="KW-0653">Protein transport</keyword>
<dbReference type="InterPro" id="IPR001494">
    <property type="entry name" value="Importin-beta_N"/>
</dbReference>
<feature type="domain" description="Importin N-terminal" evidence="7">
    <location>
        <begin position="20"/>
        <end position="86"/>
    </location>
</feature>
<evidence type="ECO:0000256" key="1">
    <source>
        <dbReference type="ARBA" id="ARBA00004123"/>
    </source>
</evidence>
<dbReference type="GO" id="GO:0006611">
    <property type="term" value="P:protein export from nucleus"/>
    <property type="evidence" value="ECO:0007669"/>
    <property type="project" value="InterPro"/>
</dbReference>
<dbReference type="Pfam" id="PF08389">
    <property type="entry name" value="Xpo1"/>
    <property type="match status" value="1"/>
</dbReference>
<dbReference type="PANTHER" id="PTHR11223:SF2">
    <property type="entry name" value="EXPORTIN-1"/>
    <property type="match status" value="1"/>
</dbReference>
<feature type="region of interest" description="Disordered" evidence="6">
    <location>
        <begin position="1019"/>
        <end position="1054"/>
    </location>
</feature>
<dbReference type="Pfam" id="PF18777">
    <property type="entry name" value="CRM1_repeat"/>
    <property type="match status" value="1"/>
</dbReference>
<dbReference type="GO" id="GO:0000056">
    <property type="term" value="P:ribosomal small subunit export from nucleus"/>
    <property type="evidence" value="ECO:0007669"/>
    <property type="project" value="TreeGrafter"/>
</dbReference>
<sequence length="1054" mass="121646">MLDAIWGIMGTGNPVEIKQAQAVLTKFQEHPDAWQRVDKILETAQNPHTKYFALQILQGVINTRWKILPQAQRQGIRDFIVNFVIKLSSDEPTLRSQKVLVHKLNHTLVQILKQDWPQAWPNFITDLVGASKTSDSLCENNMNILRLLSEEVFDFSTGQMTQAKIRTLKETLNHEFALVFELCQFVLTNSQNMELLVETLQTLLKFLNWIPLGYVFETKMIELLGGRFLPVTVFRNHALRCLTEIGALDTGKQYEENFITMFHGVMLQLQTMLPLPPEDEHHIHYALHLAELYNKGSEEDGNFIANLGLFFTSFFRVHLPLVEGNPNTASQVITAHKYLIGISNVDHKEVFKTCLEYWLWLAEDIYNSWKGVPSFVSYANHNSQRKSAYAQVLSDCRRTMIKKMVKPEEVIIVEDENGEITKEFMPDVDAQQLYHSMRELLVFLTHLDYDDIETIMLDKLCSQVDRSEWSWQNLNTLCWAIGSISGAMMEEDEKRFLVAVIKDLLGLCEMMRGKENKAVIASNIMYVVGQYPRFLKAHWRFLRTVVHKLFEFMHETFPGVQDMAVDTFLKIAKQCKEKFVVQQAGEPQSFIKEMQADIHKITLDLDADQKHVFYEAAAHMVSCADPPDQREQLINKLMEIPNLTWQEILLKAQQSVNNLKEPTIMKQLAHCLKTNVRVCRAIGHPFLTQLVKLFAHMMELYKWYSGLIAQEVSSHGAKATKYSHVRSMRIVKREILRLVQEFVQKSEDPDYVTNMFIPPLLEAILLDYKQSCADARDAQVLSLMAVVVSKLQGKMARDVNTILDATLEVTLQMITKNFEDYPEHRINFFKLLKELNAHCFPSFLAAVQQSKVIMDSIVWAFKHAERNIGDTGLTILLDFLNNVVQCEVATPFYQVYYLSLLNDIFVVLTDTLHKTGFKMQCMIIQHMIQVVTAGRIMGPLSQQQQQGMDNMGFVQQYLLGLLSNFPNLNRKQIEVFVKGLFELHKDLHVFKNHIRDFLVQLKEFAAQNNEDLYEDREADLQRKMEEMEKRHQAVPGLQAPVQPNPKESDGEMID</sequence>
<comment type="similarity">
    <text evidence="2">Belongs to the exportin family.</text>
</comment>
<evidence type="ECO:0000256" key="3">
    <source>
        <dbReference type="ARBA" id="ARBA00022448"/>
    </source>
</evidence>
<dbReference type="GO" id="GO:0031267">
    <property type="term" value="F:small GTPase binding"/>
    <property type="evidence" value="ECO:0007669"/>
    <property type="project" value="InterPro"/>
</dbReference>
<dbReference type="InterPro" id="IPR013598">
    <property type="entry name" value="Exportin-1/Importin-b-like"/>
</dbReference>
<dbReference type="SMART" id="SM01102">
    <property type="entry name" value="CRM1_C"/>
    <property type="match status" value="1"/>
</dbReference>
<keyword evidence="5" id="KW-0539">Nucleus</keyword>
<proteinExistence type="inferred from homology"/>
<dbReference type="AlphaFoldDB" id="A0A7S4GHU4"/>
<feature type="compositionally biased region" description="Basic and acidic residues" evidence="6">
    <location>
        <begin position="1019"/>
        <end position="1031"/>
    </location>
</feature>
<dbReference type="InterPro" id="IPR016024">
    <property type="entry name" value="ARM-type_fold"/>
</dbReference>
<evidence type="ECO:0000256" key="6">
    <source>
        <dbReference type="SAM" id="MobiDB-lite"/>
    </source>
</evidence>
<organism evidence="8">
    <name type="scientific">Eutreptiella gymnastica</name>
    <dbReference type="NCBI Taxonomy" id="73025"/>
    <lineage>
        <taxon>Eukaryota</taxon>
        <taxon>Discoba</taxon>
        <taxon>Euglenozoa</taxon>
        <taxon>Euglenida</taxon>
        <taxon>Spirocuta</taxon>
        <taxon>Euglenophyceae</taxon>
        <taxon>Eutreptiales</taxon>
        <taxon>Eutreptiaceae</taxon>
        <taxon>Eutreptiella</taxon>
    </lineage>
</organism>
<evidence type="ECO:0000256" key="5">
    <source>
        <dbReference type="ARBA" id="ARBA00023242"/>
    </source>
</evidence>
<dbReference type="SUPFAM" id="SSF48371">
    <property type="entry name" value="ARM repeat"/>
    <property type="match status" value="1"/>
</dbReference>
<dbReference type="EMBL" id="HBJA01142078">
    <property type="protein sequence ID" value="CAE0837553.1"/>
    <property type="molecule type" value="Transcribed_RNA"/>
</dbReference>
<protein>
    <recommendedName>
        <fullName evidence="7">Importin N-terminal domain-containing protein</fullName>
    </recommendedName>
</protein>
<dbReference type="GO" id="GO:0005737">
    <property type="term" value="C:cytoplasm"/>
    <property type="evidence" value="ECO:0007669"/>
    <property type="project" value="TreeGrafter"/>
</dbReference>
<keyword evidence="3" id="KW-0813">Transport</keyword>
<dbReference type="PROSITE" id="PS50166">
    <property type="entry name" value="IMPORTIN_B_NT"/>
    <property type="match status" value="1"/>
</dbReference>
<dbReference type="Pfam" id="PF08767">
    <property type="entry name" value="CRM1_C"/>
    <property type="match status" value="1"/>
</dbReference>
<dbReference type="Pfam" id="PF03810">
    <property type="entry name" value="IBN_N"/>
    <property type="match status" value="1"/>
</dbReference>
<dbReference type="InterPro" id="IPR040485">
    <property type="entry name" value="XPO1_repeat_3"/>
</dbReference>
<dbReference type="GO" id="GO:0005049">
    <property type="term" value="F:nuclear export signal receptor activity"/>
    <property type="evidence" value="ECO:0007669"/>
    <property type="project" value="InterPro"/>
</dbReference>
<evidence type="ECO:0000313" key="8">
    <source>
        <dbReference type="EMBL" id="CAE0837553.1"/>
    </source>
</evidence>
<gene>
    <name evidence="8" type="ORF">EGYM00163_LOCUS48925</name>
</gene>